<name>A0AAD7N0K4_9AGAR</name>
<feature type="compositionally biased region" description="Acidic residues" evidence="1">
    <location>
        <begin position="60"/>
        <end position="69"/>
    </location>
</feature>
<dbReference type="Pfam" id="PF20231">
    <property type="entry name" value="DUF6589"/>
    <property type="match status" value="2"/>
</dbReference>
<feature type="region of interest" description="Disordered" evidence="1">
    <location>
        <begin position="27"/>
        <end position="46"/>
    </location>
</feature>
<feature type="domain" description="DUF6589" evidence="2">
    <location>
        <begin position="495"/>
        <end position="678"/>
    </location>
</feature>
<evidence type="ECO:0000313" key="3">
    <source>
        <dbReference type="EMBL" id="KAJ7740330.1"/>
    </source>
</evidence>
<feature type="region of interest" description="Disordered" evidence="1">
    <location>
        <begin position="56"/>
        <end position="80"/>
    </location>
</feature>
<dbReference type="Proteomes" id="UP001215598">
    <property type="component" value="Unassembled WGS sequence"/>
</dbReference>
<evidence type="ECO:0000256" key="1">
    <source>
        <dbReference type="SAM" id="MobiDB-lite"/>
    </source>
</evidence>
<evidence type="ECO:0000313" key="4">
    <source>
        <dbReference type="Proteomes" id="UP001215598"/>
    </source>
</evidence>
<comment type="caution">
    <text evidence="3">The sequence shown here is derived from an EMBL/GenBank/DDBJ whole genome shotgun (WGS) entry which is preliminary data.</text>
</comment>
<evidence type="ECO:0000259" key="2">
    <source>
        <dbReference type="Pfam" id="PF20231"/>
    </source>
</evidence>
<dbReference type="AlphaFoldDB" id="A0AAD7N0K4"/>
<organism evidence="3 4">
    <name type="scientific">Mycena metata</name>
    <dbReference type="NCBI Taxonomy" id="1033252"/>
    <lineage>
        <taxon>Eukaryota</taxon>
        <taxon>Fungi</taxon>
        <taxon>Dikarya</taxon>
        <taxon>Basidiomycota</taxon>
        <taxon>Agaricomycotina</taxon>
        <taxon>Agaricomycetes</taxon>
        <taxon>Agaricomycetidae</taxon>
        <taxon>Agaricales</taxon>
        <taxon>Marasmiineae</taxon>
        <taxon>Mycenaceae</taxon>
        <taxon>Mycena</taxon>
    </lineage>
</organism>
<dbReference type="InterPro" id="IPR046496">
    <property type="entry name" value="DUF6589"/>
</dbReference>
<keyword evidence="4" id="KW-1185">Reference proteome</keyword>
<sequence>MSHNYPIRPSWPELNSDDFDNELDAVSTIGATSSPPGPQIPDIPMGGHIPYLDLQSNLLPDDDDNEPLDDLTYGSNSRAPKMTDTEKTVAVLEFMKDRFPRLSLRLFLTQLFTSDNPSITNITNTYLSMGGGAHLLETVIGDKAIGQPDIADWIMEKATTICTREVSGLTDRASKGDHFEDAKHLRVHANSITVKQLQSFSVPQLLMLYERATPQLQKFLKAVIGKDFPPSADESVVRSQRNPDMAVGSISRDSVAIAQRVANDPGKLLLLPYDNFNWMQTAWEASATHGNISHDQVSALLVVLRLPPGSPVSEAGRLAGIENFAQTARTRHILPPDQALEEILPSAADQTTFADNAVKHVGNILCDEIEGWGIHRDILPKFFDPFALPDDQTEEYFLPTFDQEQSSTRGNMLVIDHYFQRILKIPKAMFEGRNFFLLGDRLTTARDRAAQDQRAVDRSEDRIDHLSPFEAISGLMHVIMNKVQNIGKNTWAMVILNLSSPAQLSKEKLSSAAFKTLCSRIVAELLLPSVDRLEADEVKVLPGSTESGNAVLLMHDLMTIREMRHAKHGHPERMERMIKYWTPMFYAGGSFNYANESMELLHNLNHDYIPFFVVGGPAKFKETDIRVEQFNGSIKSHVHGANARPGLLEKITPAIGHIQQLTEQIFEDLGVHDEDQHHAHVRQHKDVVLLLEHFCTSKIFDFSQDKASNHSGLKVDTQNIFVAIYFAPELATSMKCRQNNHKGFSIIGW</sequence>
<gene>
    <name evidence="3" type="ORF">B0H16DRAFT_1758047</name>
</gene>
<protein>
    <recommendedName>
        <fullName evidence="2">DUF6589 domain-containing protein</fullName>
    </recommendedName>
</protein>
<accession>A0AAD7N0K4</accession>
<proteinExistence type="predicted"/>
<feature type="domain" description="DUF6589" evidence="2">
    <location>
        <begin position="338"/>
        <end position="491"/>
    </location>
</feature>
<reference evidence="3" key="1">
    <citation type="submission" date="2023-03" db="EMBL/GenBank/DDBJ databases">
        <title>Massive genome expansion in bonnet fungi (Mycena s.s.) driven by repeated elements and novel gene families across ecological guilds.</title>
        <authorList>
            <consortium name="Lawrence Berkeley National Laboratory"/>
            <person name="Harder C.B."/>
            <person name="Miyauchi S."/>
            <person name="Viragh M."/>
            <person name="Kuo A."/>
            <person name="Thoen E."/>
            <person name="Andreopoulos B."/>
            <person name="Lu D."/>
            <person name="Skrede I."/>
            <person name="Drula E."/>
            <person name="Henrissat B."/>
            <person name="Morin E."/>
            <person name="Kohler A."/>
            <person name="Barry K."/>
            <person name="LaButti K."/>
            <person name="Morin E."/>
            <person name="Salamov A."/>
            <person name="Lipzen A."/>
            <person name="Mereny Z."/>
            <person name="Hegedus B."/>
            <person name="Baldrian P."/>
            <person name="Stursova M."/>
            <person name="Weitz H."/>
            <person name="Taylor A."/>
            <person name="Grigoriev I.V."/>
            <person name="Nagy L.G."/>
            <person name="Martin F."/>
            <person name="Kauserud H."/>
        </authorList>
    </citation>
    <scope>NUCLEOTIDE SEQUENCE</scope>
    <source>
        <strain evidence="3">CBHHK182m</strain>
    </source>
</reference>
<dbReference type="EMBL" id="JARKIB010000103">
    <property type="protein sequence ID" value="KAJ7740330.1"/>
    <property type="molecule type" value="Genomic_DNA"/>
</dbReference>